<dbReference type="InParanoid" id="A0A4S2N012"/>
<evidence type="ECO:0000256" key="5">
    <source>
        <dbReference type="ARBA" id="ARBA00023136"/>
    </source>
</evidence>
<sequence length="499" mass="53976">MASPLGTEDDILERLKRSAEPQVVDEQRKAIEGRVRAQYERAQQRLAELINENSTLPVTISDVRIHGLKNTRDGFLQRVFDPVLDKEKQANYTLKTAMDELQRATSKLHQFGIFHSIDLYLDQAPASTPDRPAISALLSVKERSRFTLKSGTEFGNVEGGGYLNATLRNVFGGAESLYASASAATSSANVGERARSTYEAMFSTPIAANPSTVVDIGIFSTTRSNQYFASHAEANQGVRAGLRFITGLGEHELTYNGVWRQVTDLGKNASFTVRGDAGDTTKSSITHTVTADRRDNSMLPTAGYLLRNHTEIAGAGPLGGDVAFLKNEFDIQKAASLPFGISFTTGIRGGVYCPLPLNGKPGVPSRINDRFFLGGATDVRGFRENGLGPKDGEDFVGGDAYIAYGASMFFPLPKLGVESPLRLQAFVNGGRLLATEKGKTVEDTVKELVDEVPSVAAGVGLMYAAQMARFELNVAMPLIKRPEERARKGLQLGVGISFL</sequence>
<accession>A0A4S2N012</accession>
<name>A0A4S2N012_9PEZI</name>
<comment type="similarity">
    <text evidence="2">Belongs to the SAM50/omp85 family.</text>
</comment>
<keyword evidence="3" id="KW-1134">Transmembrane beta strand</keyword>
<evidence type="ECO:0000259" key="6">
    <source>
        <dbReference type="Pfam" id="PF01103"/>
    </source>
</evidence>
<evidence type="ECO:0000313" key="7">
    <source>
        <dbReference type="EMBL" id="TGZ82266.1"/>
    </source>
</evidence>
<evidence type="ECO:0000256" key="4">
    <source>
        <dbReference type="ARBA" id="ARBA00022692"/>
    </source>
</evidence>
<dbReference type="InterPro" id="IPR000184">
    <property type="entry name" value="Bac_surfAg_D15"/>
</dbReference>
<comment type="subcellular location">
    <subcellularLocation>
        <location evidence="1">Mitochondrion outer membrane</location>
        <topology evidence="1">Multi-pass membrane protein</topology>
    </subcellularLocation>
</comment>
<dbReference type="AlphaFoldDB" id="A0A4S2N012"/>
<dbReference type="Pfam" id="PF01103">
    <property type="entry name" value="Omp85"/>
    <property type="match status" value="1"/>
</dbReference>
<feature type="domain" description="Bacterial surface antigen (D15)" evidence="6">
    <location>
        <begin position="169"/>
        <end position="498"/>
    </location>
</feature>
<gene>
    <name evidence="7" type="ORF">EX30DRAFT_358546</name>
</gene>
<dbReference type="InterPro" id="IPR039910">
    <property type="entry name" value="D15-like"/>
</dbReference>
<keyword evidence="8" id="KW-1185">Reference proteome</keyword>
<keyword evidence="5" id="KW-0472">Membrane</keyword>
<evidence type="ECO:0000256" key="1">
    <source>
        <dbReference type="ARBA" id="ARBA00004374"/>
    </source>
</evidence>
<protein>
    <recommendedName>
        <fullName evidence="6">Bacterial surface antigen (D15) domain-containing protein</fullName>
    </recommendedName>
</protein>
<organism evidence="7 8">
    <name type="scientific">Ascodesmis nigricans</name>
    <dbReference type="NCBI Taxonomy" id="341454"/>
    <lineage>
        <taxon>Eukaryota</taxon>
        <taxon>Fungi</taxon>
        <taxon>Dikarya</taxon>
        <taxon>Ascomycota</taxon>
        <taxon>Pezizomycotina</taxon>
        <taxon>Pezizomycetes</taxon>
        <taxon>Pezizales</taxon>
        <taxon>Ascodesmidaceae</taxon>
        <taxon>Ascodesmis</taxon>
    </lineage>
</organism>
<dbReference type="PANTHER" id="PTHR12815">
    <property type="entry name" value="SORTING AND ASSEMBLY MACHINERY SAMM50 PROTEIN FAMILY MEMBER"/>
    <property type="match status" value="1"/>
</dbReference>
<dbReference type="Gene3D" id="2.40.160.50">
    <property type="entry name" value="membrane protein fhac: a member of the omp85/tpsb transporter family"/>
    <property type="match status" value="1"/>
</dbReference>
<reference evidence="7 8" key="1">
    <citation type="submission" date="2019-04" db="EMBL/GenBank/DDBJ databases">
        <title>Comparative genomics and transcriptomics to analyze fruiting body development in filamentous ascomycetes.</title>
        <authorList>
            <consortium name="DOE Joint Genome Institute"/>
            <person name="Lutkenhaus R."/>
            <person name="Traeger S."/>
            <person name="Breuer J."/>
            <person name="Kuo A."/>
            <person name="Lipzen A."/>
            <person name="Pangilinan J."/>
            <person name="Dilworth D."/>
            <person name="Sandor L."/>
            <person name="Poggeler S."/>
            <person name="Barry K."/>
            <person name="Grigoriev I.V."/>
            <person name="Nowrousian M."/>
        </authorList>
    </citation>
    <scope>NUCLEOTIDE SEQUENCE [LARGE SCALE GENOMIC DNA]</scope>
    <source>
        <strain evidence="7 8">CBS 389.68</strain>
    </source>
</reference>
<dbReference type="FunCoup" id="A0A4S2N012">
    <property type="interactions" value="139"/>
</dbReference>
<evidence type="ECO:0000313" key="8">
    <source>
        <dbReference type="Proteomes" id="UP000298138"/>
    </source>
</evidence>
<evidence type="ECO:0000256" key="2">
    <source>
        <dbReference type="ARBA" id="ARBA00010913"/>
    </source>
</evidence>
<evidence type="ECO:0000256" key="3">
    <source>
        <dbReference type="ARBA" id="ARBA00022452"/>
    </source>
</evidence>
<dbReference type="GO" id="GO:0005741">
    <property type="term" value="C:mitochondrial outer membrane"/>
    <property type="evidence" value="ECO:0007669"/>
    <property type="project" value="UniProtKB-SubCell"/>
</dbReference>
<dbReference type="STRING" id="341454.A0A4S2N012"/>
<dbReference type="OrthoDB" id="1724197at2759"/>
<dbReference type="GO" id="GO:0045040">
    <property type="term" value="P:protein insertion into mitochondrial outer membrane"/>
    <property type="evidence" value="ECO:0007669"/>
    <property type="project" value="TreeGrafter"/>
</dbReference>
<keyword evidence="4" id="KW-0812">Transmembrane</keyword>
<dbReference type="Proteomes" id="UP000298138">
    <property type="component" value="Unassembled WGS sequence"/>
</dbReference>
<dbReference type="EMBL" id="ML220116">
    <property type="protein sequence ID" value="TGZ82266.1"/>
    <property type="molecule type" value="Genomic_DNA"/>
</dbReference>
<proteinExistence type="inferred from homology"/>
<dbReference type="PANTHER" id="PTHR12815:SF18">
    <property type="entry name" value="SORTING AND ASSEMBLY MACHINERY COMPONENT 50 HOMOLOG"/>
    <property type="match status" value="1"/>
</dbReference>